<keyword evidence="3" id="KW-1185">Reference proteome</keyword>
<comment type="caution">
    <text evidence="2">The sequence shown here is derived from an EMBL/GenBank/DDBJ whole genome shotgun (WGS) entry which is preliminary data.</text>
</comment>
<sequence length="119" mass="14040">MNKADSTIVHTVSRADYTLYWQNLATTQTRSQYKEFCKQRQKVEYIEEQRQIREEGSLRTSKATRTPTETKETRDRRRAIQNILEKLDKDLEDENERRESKTATPLPEQTETEDPASSS</sequence>
<proteinExistence type="predicted"/>
<gene>
    <name evidence="2" type="ORF">BLNAU_19820</name>
</gene>
<evidence type="ECO:0000313" key="2">
    <source>
        <dbReference type="EMBL" id="KAK2945244.1"/>
    </source>
</evidence>
<evidence type="ECO:0000313" key="3">
    <source>
        <dbReference type="Proteomes" id="UP001281761"/>
    </source>
</evidence>
<reference evidence="2 3" key="1">
    <citation type="journal article" date="2022" name="bioRxiv">
        <title>Genomics of Preaxostyla Flagellates Illuminates Evolutionary Transitions and the Path Towards Mitochondrial Loss.</title>
        <authorList>
            <person name="Novak L.V.F."/>
            <person name="Treitli S.C."/>
            <person name="Pyrih J."/>
            <person name="Halakuc P."/>
            <person name="Pipaliya S.V."/>
            <person name="Vacek V."/>
            <person name="Brzon O."/>
            <person name="Soukal P."/>
            <person name="Eme L."/>
            <person name="Dacks J.B."/>
            <person name="Karnkowska A."/>
            <person name="Elias M."/>
            <person name="Hampl V."/>
        </authorList>
    </citation>
    <scope>NUCLEOTIDE SEQUENCE [LARGE SCALE GENOMIC DNA]</scope>
    <source>
        <strain evidence="2">NAU3</strain>
        <tissue evidence="2">Gut</tissue>
    </source>
</reference>
<feature type="compositionally biased region" description="Acidic residues" evidence="1">
    <location>
        <begin position="110"/>
        <end position="119"/>
    </location>
</feature>
<feature type="compositionally biased region" description="Polar residues" evidence="1">
    <location>
        <begin position="58"/>
        <end position="67"/>
    </location>
</feature>
<feature type="region of interest" description="Disordered" evidence="1">
    <location>
        <begin position="49"/>
        <end position="119"/>
    </location>
</feature>
<evidence type="ECO:0000256" key="1">
    <source>
        <dbReference type="SAM" id="MobiDB-lite"/>
    </source>
</evidence>
<protein>
    <submittedName>
        <fullName evidence="2">Uncharacterized protein</fullName>
    </submittedName>
</protein>
<dbReference type="Proteomes" id="UP001281761">
    <property type="component" value="Unassembled WGS sequence"/>
</dbReference>
<accession>A0ABQ9X0F9</accession>
<feature type="compositionally biased region" description="Basic and acidic residues" evidence="1">
    <location>
        <begin position="85"/>
        <end position="101"/>
    </location>
</feature>
<organism evidence="2 3">
    <name type="scientific">Blattamonas nauphoetae</name>
    <dbReference type="NCBI Taxonomy" id="2049346"/>
    <lineage>
        <taxon>Eukaryota</taxon>
        <taxon>Metamonada</taxon>
        <taxon>Preaxostyla</taxon>
        <taxon>Oxymonadida</taxon>
        <taxon>Blattamonas</taxon>
    </lineage>
</organism>
<dbReference type="EMBL" id="JARBJD010000267">
    <property type="protein sequence ID" value="KAK2945244.1"/>
    <property type="molecule type" value="Genomic_DNA"/>
</dbReference>
<name>A0ABQ9X0F9_9EUKA</name>